<evidence type="ECO:0000256" key="1">
    <source>
        <dbReference type="ARBA" id="ARBA00004613"/>
    </source>
</evidence>
<feature type="chain" id="PRO_5004660072" evidence="11">
    <location>
        <begin position="21"/>
        <end position="278"/>
    </location>
</feature>
<proteinExistence type="evidence at transcript level"/>
<evidence type="ECO:0000256" key="7">
    <source>
        <dbReference type="ARBA" id="ARBA00023145"/>
    </source>
</evidence>
<dbReference type="PANTHER" id="PTHR24252">
    <property type="entry name" value="ACROSIN-RELATED"/>
    <property type="match status" value="1"/>
</dbReference>
<dbReference type="GO" id="GO:0007586">
    <property type="term" value="P:digestion"/>
    <property type="evidence" value="ECO:0007669"/>
    <property type="project" value="UniProtKB-KW"/>
</dbReference>
<dbReference type="GO" id="GO:0005576">
    <property type="term" value="C:extracellular region"/>
    <property type="evidence" value="ECO:0007669"/>
    <property type="project" value="UniProtKB-SubCell"/>
</dbReference>
<dbReference type="PROSITE" id="PS50240">
    <property type="entry name" value="TRYPSIN_DOM"/>
    <property type="match status" value="1"/>
</dbReference>
<protein>
    <submittedName>
        <fullName evidence="13">Putative trypsin-like serine protease</fullName>
    </submittedName>
</protein>
<dbReference type="PROSITE" id="PS00135">
    <property type="entry name" value="TRYPSIN_SER"/>
    <property type="match status" value="1"/>
</dbReference>
<keyword evidence="6 10" id="KW-0720">Serine protease</keyword>
<evidence type="ECO:0000256" key="9">
    <source>
        <dbReference type="ARBA" id="ARBA00024195"/>
    </source>
</evidence>
<dbReference type="InterPro" id="IPR033116">
    <property type="entry name" value="TRYPSIN_SER"/>
</dbReference>
<dbReference type="Pfam" id="PF00089">
    <property type="entry name" value="Trypsin"/>
    <property type="match status" value="1"/>
</dbReference>
<accession>U5EP40</accession>
<dbReference type="CDD" id="cd00190">
    <property type="entry name" value="Tryp_SPc"/>
    <property type="match status" value="1"/>
</dbReference>
<dbReference type="PROSITE" id="PS00134">
    <property type="entry name" value="TRYPSIN_HIS"/>
    <property type="match status" value="1"/>
</dbReference>
<reference evidence="13" key="1">
    <citation type="journal article" date="2014" name="Insect Biochem. Mol. Biol.">
        <title>An insight into the sialome of the frog biting fly, Corethrella appendiculata.</title>
        <authorList>
            <person name="Ribeiro J.M.C."/>
            <person name="Chagas A.C."/>
            <person name="Pham V.M."/>
            <person name="Lounibos L.P."/>
            <person name="Calvo E."/>
        </authorList>
    </citation>
    <scope>NUCLEOTIDE SEQUENCE</scope>
    <source>
        <tissue evidence="13">Salivary glands</tissue>
    </source>
</reference>
<keyword evidence="4" id="KW-0222">Digestion</keyword>
<dbReference type="InterPro" id="IPR018114">
    <property type="entry name" value="TRYPSIN_HIS"/>
</dbReference>
<keyword evidence="2" id="KW-0964">Secreted</keyword>
<evidence type="ECO:0000313" key="13">
    <source>
        <dbReference type="EMBL" id="JAB59544.1"/>
    </source>
</evidence>
<evidence type="ECO:0000256" key="10">
    <source>
        <dbReference type="RuleBase" id="RU363034"/>
    </source>
</evidence>
<keyword evidence="7" id="KW-0865">Zymogen</keyword>
<evidence type="ECO:0000256" key="3">
    <source>
        <dbReference type="ARBA" id="ARBA00022670"/>
    </source>
</evidence>
<evidence type="ECO:0000259" key="12">
    <source>
        <dbReference type="PROSITE" id="PS50240"/>
    </source>
</evidence>
<keyword evidence="8" id="KW-1015">Disulfide bond</keyword>
<dbReference type="PRINTS" id="PR00722">
    <property type="entry name" value="CHYMOTRYPSIN"/>
</dbReference>
<dbReference type="SMART" id="SM00020">
    <property type="entry name" value="Tryp_SPc"/>
    <property type="match status" value="1"/>
</dbReference>
<dbReference type="EMBL" id="GANO01000327">
    <property type="protein sequence ID" value="JAB59544.1"/>
    <property type="molecule type" value="mRNA"/>
</dbReference>
<evidence type="ECO:0000256" key="2">
    <source>
        <dbReference type="ARBA" id="ARBA00022525"/>
    </source>
</evidence>
<dbReference type="GO" id="GO:0004252">
    <property type="term" value="F:serine-type endopeptidase activity"/>
    <property type="evidence" value="ECO:0007669"/>
    <property type="project" value="InterPro"/>
</dbReference>
<name>U5EP40_9DIPT</name>
<dbReference type="SUPFAM" id="SSF50494">
    <property type="entry name" value="Trypsin-like serine proteases"/>
    <property type="match status" value="1"/>
</dbReference>
<evidence type="ECO:0000256" key="8">
    <source>
        <dbReference type="ARBA" id="ARBA00023157"/>
    </source>
</evidence>
<evidence type="ECO:0000256" key="6">
    <source>
        <dbReference type="ARBA" id="ARBA00022825"/>
    </source>
</evidence>
<feature type="signal peptide" evidence="11">
    <location>
        <begin position="1"/>
        <end position="20"/>
    </location>
</feature>
<keyword evidence="5 10" id="KW-0378">Hydrolase</keyword>
<dbReference type="InterPro" id="IPR009003">
    <property type="entry name" value="Peptidase_S1_PA"/>
</dbReference>
<dbReference type="InterPro" id="IPR001254">
    <property type="entry name" value="Trypsin_dom"/>
</dbReference>
<dbReference type="GO" id="GO:0016485">
    <property type="term" value="P:protein processing"/>
    <property type="evidence" value="ECO:0007669"/>
    <property type="project" value="UniProtKB-ARBA"/>
</dbReference>
<organism evidence="13">
    <name type="scientific">Corethrella appendiculata</name>
    <dbReference type="NCBI Taxonomy" id="1370023"/>
    <lineage>
        <taxon>Eukaryota</taxon>
        <taxon>Metazoa</taxon>
        <taxon>Ecdysozoa</taxon>
        <taxon>Arthropoda</taxon>
        <taxon>Hexapoda</taxon>
        <taxon>Insecta</taxon>
        <taxon>Pterygota</taxon>
        <taxon>Neoptera</taxon>
        <taxon>Endopterygota</taxon>
        <taxon>Diptera</taxon>
        <taxon>Nematocera</taxon>
        <taxon>Culicoidea</taxon>
        <taxon>Chaoboridae</taxon>
        <taxon>Corethrella</taxon>
    </lineage>
</organism>
<comment type="similarity">
    <text evidence="9">Belongs to the peptidase S1 family. CLIP subfamily.</text>
</comment>
<dbReference type="Gene3D" id="2.40.10.10">
    <property type="entry name" value="Trypsin-like serine proteases"/>
    <property type="match status" value="2"/>
</dbReference>
<keyword evidence="11" id="KW-0732">Signal</keyword>
<dbReference type="AlphaFoldDB" id="U5EP40"/>
<evidence type="ECO:0000256" key="11">
    <source>
        <dbReference type="SAM" id="SignalP"/>
    </source>
</evidence>
<dbReference type="InterPro" id="IPR001314">
    <property type="entry name" value="Peptidase_S1A"/>
</dbReference>
<feature type="domain" description="Peptidase S1" evidence="12">
    <location>
        <begin position="32"/>
        <end position="277"/>
    </location>
</feature>
<evidence type="ECO:0000256" key="5">
    <source>
        <dbReference type="ARBA" id="ARBA00022801"/>
    </source>
</evidence>
<sequence length="278" mass="30248">MNKFGSTILILVISLAITSGLSLYSLEADHKIVGGSNAEPNQYPYQISLQWNFNETVANPRRPFHFCGGSVINANWILTAAHCKVANLSEFGFIEVVAGEHHLAFNDTTEQRRQVDRFILHESYGGGVGPNDIAVIKVNESFVLNENVTRINFPERDSIPSGNATLTGWGSMSITERPNAPNILQTVRLPIIEYEECSNLWNTTQLAASNVCAGELNGSKSGCKGDSGGPLVQTDGDLNVVQIGVVSWGSFPCGAEDKPGIFVRVSHFVNWIQLKIVS</sequence>
<evidence type="ECO:0000256" key="4">
    <source>
        <dbReference type="ARBA" id="ARBA00022757"/>
    </source>
</evidence>
<keyword evidence="3 10" id="KW-0645">Protease</keyword>
<dbReference type="PANTHER" id="PTHR24252:SF18">
    <property type="entry name" value="OVOCHYMASE 1"/>
    <property type="match status" value="1"/>
</dbReference>
<dbReference type="InterPro" id="IPR043504">
    <property type="entry name" value="Peptidase_S1_PA_chymotrypsin"/>
</dbReference>
<comment type="subcellular location">
    <subcellularLocation>
        <location evidence="1">Secreted</location>
    </subcellularLocation>
</comment>
<dbReference type="FunFam" id="2.40.10.10:FF:000047">
    <property type="entry name" value="Trypsin eta"/>
    <property type="match status" value="1"/>
</dbReference>